<keyword evidence="2" id="KW-1185">Reference proteome</keyword>
<comment type="caution">
    <text evidence="1">The sequence shown here is derived from an EMBL/GenBank/DDBJ whole genome shotgun (WGS) entry which is preliminary data.</text>
</comment>
<sequence length="127" mass="14576">MPTLAPAQERDSVFASYEDYARFVDSRVMGRRFIELIQVLGGRDEYTPEQLQGADQRFRAIYPRDFSNGAVTKQIDLGSGFGQEMRIYWDEGVGYIYYYALLHNRGDSLVVINFTLNSNVDKVLGKF</sequence>
<dbReference type="EMBL" id="VCPC01000002">
    <property type="protein sequence ID" value="TMV13413.1"/>
    <property type="molecule type" value="Genomic_DNA"/>
</dbReference>
<proteinExistence type="predicted"/>
<evidence type="ECO:0000313" key="1">
    <source>
        <dbReference type="EMBL" id="TMV13413.1"/>
    </source>
</evidence>
<reference evidence="1 2" key="1">
    <citation type="submission" date="2019-05" db="EMBL/GenBank/DDBJ databases">
        <title>Marivita sp. nov. isolated from sea sediment.</title>
        <authorList>
            <person name="Kim W."/>
        </authorList>
    </citation>
    <scope>NUCLEOTIDE SEQUENCE [LARGE SCALE GENOMIC DNA]</scope>
    <source>
        <strain evidence="1 2">CAU 1492</strain>
    </source>
</reference>
<organism evidence="1 2">
    <name type="scientific">Arenibacterium halophilum</name>
    <dbReference type="NCBI Taxonomy" id="2583821"/>
    <lineage>
        <taxon>Bacteria</taxon>
        <taxon>Pseudomonadati</taxon>
        <taxon>Pseudomonadota</taxon>
        <taxon>Alphaproteobacteria</taxon>
        <taxon>Rhodobacterales</taxon>
        <taxon>Paracoccaceae</taxon>
        <taxon>Arenibacterium</taxon>
    </lineage>
</organism>
<gene>
    <name evidence="1" type="ORF">FGK64_11740</name>
</gene>
<dbReference type="Proteomes" id="UP001191082">
    <property type="component" value="Unassembled WGS sequence"/>
</dbReference>
<protein>
    <submittedName>
        <fullName evidence="1">Uncharacterized protein</fullName>
    </submittedName>
</protein>
<evidence type="ECO:0000313" key="2">
    <source>
        <dbReference type="Proteomes" id="UP001191082"/>
    </source>
</evidence>
<accession>A0ABY2XBP8</accession>
<name>A0ABY2XBP8_9RHOB</name>